<dbReference type="SUPFAM" id="SSF88723">
    <property type="entry name" value="PIN domain-like"/>
    <property type="match status" value="1"/>
</dbReference>
<evidence type="ECO:0000256" key="7">
    <source>
        <dbReference type="ARBA" id="ARBA00022801"/>
    </source>
</evidence>
<dbReference type="CDD" id="cd09904">
    <property type="entry name" value="H3TH_XPG"/>
    <property type="match status" value="1"/>
</dbReference>
<dbReference type="PRINTS" id="PR00853">
    <property type="entry name" value="XPGRADSUPER"/>
</dbReference>
<evidence type="ECO:0000256" key="11">
    <source>
        <dbReference type="ARBA" id="ARBA00023242"/>
    </source>
</evidence>
<name>A0ABY1UGQ6_9APIC</name>
<keyword evidence="11" id="KW-0539">Nucleus</keyword>
<dbReference type="GO" id="GO:0004519">
    <property type="term" value="F:endonuclease activity"/>
    <property type="evidence" value="ECO:0007669"/>
    <property type="project" value="UniProtKB-KW"/>
</dbReference>
<evidence type="ECO:0000256" key="8">
    <source>
        <dbReference type="ARBA" id="ARBA00022842"/>
    </source>
</evidence>
<evidence type="ECO:0000256" key="4">
    <source>
        <dbReference type="ARBA" id="ARBA00022722"/>
    </source>
</evidence>
<evidence type="ECO:0000256" key="6">
    <source>
        <dbReference type="ARBA" id="ARBA00022763"/>
    </source>
</evidence>
<dbReference type="InterPro" id="IPR029060">
    <property type="entry name" value="PIN-like_dom_sf"/>
</dbReference>
<dbReference type="InterPro" id="IPR008918">
    <property type="entry name" value="HhH2"/>
</dbReference>
<keyword evidence="12" id="KW-0175">Coiled coil</keyword>
<evidence type="ECO:0000256" key="10">
    <source>
        <dbReference type="ARBA" id="ARBA00023204"/>
    </source>
</evidence>
<feature type="compositionally biased region" description="Low complexity" evidence="13">
    <location>
        <begin position="159"/>
        <end position="169"/>
    </location>
</feature>
<dbReference type="SUPFAM" id="SSF47807">
    <property type="entry name" value="5' to 3' exonuclease, C-terminal subdomain"/>
    <property type="match status" value="1"/>
</dbReference>
<feature type="compositionally biased region" description="Low complexity" evidence="13">
    <location>
        <begin position="756"/>
        <end position="769"/>
    </location>
</feature>
<dbReference type="PROSITE" id="PS00841">
    <property type="entry name" value="XPG_1"/>
    <property type="match status" value="1"/>
</dbReference>
<evidence type="ECO:0000259" key="15">
    <source>
        <dbReference type="SMART" id="SM00485"/>
    </source>
</evidence>
<evidence type="ECO:0000256" key="5">
    <source>
        <dbReference type="ARBA" id="ARBA00022723"/>
    </source>
</evidence>
<gene>
    <name evidence="16" type="ORF">PGABG01_0203700</name>
</gene>
<evidence type="ECO:0000256" key="12">
    <source>
        <dbReference type="SAM" id="Coils"/>
    </source>
</evidence>
<keyword evidence="6" id="KW-0227">DNA damage</keyword>
<dbReference type="SMART" id="SM00484">
    <property type="entry name" value="XPGI"/>
    <property type="match status" value="1"/>
</dbReference>
<evidence type="ECO:0000256" key="13">
    <source>
        <dbReference type="SAM" id="MobiDB-lite"/>
    </source>
</evidence>
<feature type="region of interest" description="Disordered" evidence="13">
    <location>
        <begin position="741"/>
        <end position="769"/>
    </location>
</feature>
<dbReference type="Pfam" id="PF00867">
    <property type="entry name" value="XPG_I"/>
    <property type="match status" value="1"/>
</dbReference>
<dbReference type="Proteomes" id="UP000831156">
    <property type="component" value="Chromosome 2"/>
</dbReference>
<dbReference type="PANTHER" id="PTHR16171:SF7">
    <property type="entry name" value="DNA REPAIR PROTEIN RAD2"/>
    <property type="match status" value="1"/>
</dbReference>
<dbReference type="Gene3D" id="3.40.50.1010">
    <property type="entry name" value="5'-nuclease"/>
    <property type="match status" value="2"/>
</dbReference>
<dbReference type="InterPro" id="IPR019974">
    <property type="entry name" value="XPG_CS"/>
</dbReference>
<dbReference type="InterPro" id="IPR006086">
    <property type="entry name" value="XPG-I_dom"/>
</dbReference>
<dbReference type="Gene3D" id="1.10.150.20">
    <property type="entry name" value="5' to 3' exonuclease, C-terminal subdomain"/>
    <property type="match status" value="1"/>
</dbReference>
<dbReference type="InterPro" id="IPR006085">
    <property type="entry name" value="XPG_DNA_repair_N"/>
</dbReference>
<dbReference type="PANTHER" id="PTHR16171">
    <property type="entry name" value="DNA REPAIR PROTEIN COMPLEMENTING XP-G CELLS-RELATED"/>
    <property type="match status" value="1"/>
</dbReference>
<evidence type="ECO:0000256" key="9">
    <source>
        <dbReference type="ARBA" id="ARBA00023128"/>
    </source>
</evidence>
<feature type="region of interest" description="Disordered" evidence="13">
    <location>
        <begin position="157"/>
        <end position="183"/>
    </location>
</feature>
<evidence type="ECO:0000256" key="2">
    <source>
        <dbReference type="ARBA" id="ARBA00004123"/>
    </source>
</evidence>
<feature type="domain" description="XPG N-terminal" evidence="15">
    <location>
        <begin position="1"/>
        <end position="126"/>
    </location>
</feature>
<keyword evidence="7" id="KW-0378">Hydrolase</keyword>
<organism evidence="16 17">
    <name type="scientific">Plasmodium gaboni</name>
    <dbReference type="NCBI Taxonomy" id="647221"/>
    <lineage>
        <taxon>Eukaryota</taxon>
        <taxon>Sar</taxon>
        <taxon>Alveolata</taxon>
        <taxon>Apicomplexa</taxon>
        <taxon>Aconoidasida</taxon>
        <taxon>Haemosporida</taxon>
        <taxon>Plasmodiidae</taxon>
        <taxon>Plasmodium</taxon>
        <taxon>Plasmodium (Laverania)</taxon>
    </lineage>
</organism>
<evidence type="ECO:0000256" key="3">
    <source>
        <dbReference type="ARBA" id="ARBA00022553"/>
    </source>
</evidence>
<keyword evidence="3" id="KW-0597">Phosphoprotein</keyword>
<sequence length="1537" mass="181083">MGVKGLWSIVSPVGVRVNPEIFTGKRIAIDVSIWLYELTYANNVKDLRNKSFDNMSIFNDLWIDFSENISSELKTDNIKKAHLYFFFLRICKLLYYNIRPIFIFDGNPPELKRKTIFQRQIKKKNYEEKFKKTAEKLVYNYYQRTLLNSLKSKNKKNDNLNNIEDNINTPKKKTDTPNKTNDDMSKSSLLKIYDDIKEKDKSLNSLVENVGNVPVSVKDVLTICNDDLNKIKNKIFMITDFGPVLFLGEEDGHIDSVENMNKLDNKNEEENNLSYSINHSNIQDVNNNNDENKDNENYNKLQRNHKNYVNRNKKNTNIYFDDNEMEDKRNKNNLYNNDDIDEQIIRKKHMARKKYYESIPKPFKGFLCMRRPVDIIDISNYNTEMLEFSETLKVNENKFKQHVNVLDEKNRSPIVNINLLKDNNNNINKDVIEGEPKNGYINLIDVDLCNSSSSISRLENDENIERGVKNMLITNEDNSKNNHNNININMNDNNKYVGECSPEKINDNGINNKNINILELPNNLDTSNLFLEGKDEYKVYYVNKEEIRIPLFKEINKDIFEKLPLKLQYQILQDIKEEWYTDNRIKAIKSKDDMNVFSQVQLETYVRMIKTDFEIEKLKIKMAENIQSVEGELLINKDLSKNTDNISIKDYNVIQKKKSKKKKKKFLNDILNTHNFNTQNKYQDLYVKGEPSQQDIKKDIYSGRQEIYRNEHIIRDTYDKSDIFRNIKKDSNKKNEIYKLQLDQEETDEKKKYNKNNKNNNNNNNNESSKNVFLKIENEFKKDLLLDDRQIFGDSLLDDIKDYKNNSLNLDNNNETKNLLEDRKEIIIKNDPIINEYEEKNKIIYISDEQKYNKGDIIFKDKNEKNNDTSSDDFENCSVQEKIYVNQDIEEYNNKNEDKLLSSSSSSIILEDVKYKKEKKDEFVSPNLYVLLDEFEHSNDVENNYISVSSDDIKPQMDKKKITRVNETTVDKINVEDVKKGDDNRIIEISFEDSHISEGSKYNNNINNNINNNGDDNIYDNVDNNIYDNVDNNIYDNVDNNIYDNVDNNIYENDDELEKKFPKDNISDVVHKNHINNTYIIEQGDVEKENEFVDNHKDILPLVDNKILSIEPQKSNELICIENKNSKKKFMSKEDISNVLIHKGDDINNLSKENYFEILLDKKQDMDNFHMNVEESHDKLKEDKLDEGAYFEYLEDNKILDSYIKETNKENEELIKEYKKLKKNNIEINDEMNDDIKLLLNFFGIPYIQSPCEAEAQCSYLNNKNYCDAIISDDSDVLVFSGKTVIKNFFNKKKTVEVYEKKAIEEKLGLYQEELINISLLCGCDYTIGVHGIGIVNALEIIKAFPNFEDLKILKDIVSNPFKKINKDIYNEEIQQFLNTHKNYKLNWIFPNNFPDREVYKCFKYPKVCTDIKKFEWHIPDINSIIKFLNKTTNISEEKVFNVLNPILQKYNVKARTYQSKIEDFFPLLEKKRKTVDDLIDKIRANNKQKRQKNKALHLDNKISSLIDINPAGVIKSKRMTSALDHIKRRKSSKKKK</sequence>
<keyword evidence="16" id="KW-0255">Endonuclease</keyword>
<dbReference type="SMART" id="SM00279">
    <property type="entry name" value="HhH2"/>
    <property type="match status" value="1"/>
</dbReference>
<dbReference type="EMBL" id="LT969425">
    <property type="protein sequence ID" value="SOV10338.1"/>
    <property type="molecule type" value="Genomic_DNA"/>
</dbReference>
<comment type="cofactor">
    <cofactor evidence="1">
        <name>Mg(2+)</name>
        <dbReference type="ChEBI" id="CHEBI:18420"/>
    </cofactor>
</comment>
<evidence type="ECO:0000313" key="16">
    <source>
        <dbReference type="EMBL" id="SOV10338.1"/>
    </source>
</evidence>
<dbReference type="SMART" id="SM00485">
    <property type="entry name" value="XPGN"/>
    <property type="match status" value="1"/>
</dbReference>
<feature type="coiled-coil region" evidence="12">
    <location>
        <begin position="1204"/>
        <end position="1231"/>
    </location>
</feature>
<feature type="domain" description="XPG-I" evidence="14">
    <location>
        <begin position="1241"/>
        <end position="1310"/>
    </location>
</feature>
<keyword evidence="8" id="KW-0460">Magnesium</keyword>
<evidence type="ECO:0000313" key="17">
    <source>
        <dbReference type="Proteomes" id="UP000831156"/>
    </source>
</evidence>
<protein>
    <submittedName>
        <fullName evidence="16">DNA repair endonuclease, putative</fullName>
    </submittedName>
</protein>
<feature type="compositionally biased region" description="Basic and acidic residues" evidence="13">
    <location>
        <begin position="172"/>
        <end position="183"/>
    </location>
</feature>
<evidence type="ECO:0000256" key="1">
    <source>
        <dbReference type="ARBA" id="ARBA00001946"/>
    </source>
</evidence>
<keyword evidence="9" id="KW-0496">Mitochondrion</keyword>
<keyword evidence="10" id="KW-0234">DNA repair</keyword>
<dbReference type="InterPro" id="IPR036279">
    <property type="entry name" value="5-3_exonuclease_C_sf"/>
</dbReference>
<comment type="subcellular location">
    <subcellularLocation>
        <location evidence="2">Nucleus</location>
    </subcellularLocation>
</comment>
<evidence type="ECO:0000259" key="14">
    <source>
        <dbReference type="SMART" id="SM00484"/>
    </source>
</evidence>
<dbReference type="CDD" id="cd09868">
    <property type="entry name" value="PIN_XPG_RAD2"/>
    <property type="match status" value="2"/>
</dbReference>
<dbReference type="Pfam" id="PF00752">
    <property type="entry name" value="XPG_N"/>
    <property type="match status" value="1"/>
</dbReference>
<proteinExistence type="predicted"/>
<keyword evidence="4" id="KW-0540">Nuclease</keyword>
<accession>A0ABY1UGQ6</accession>
<dbReference type="InterPro" id="IPR006084">
    <property type="entry name" value="XPG/Rad2"/>
</dbReference>
<keyword evidence="17" id="KW-1185">Reference proteome</keyword>
<keyword evidence="5" id="KW-0479">Metal-binding</keyword>
<reference evidence="16 17" key="1">
    <citation type="submission" date="2016-09" db="EMBL/GenBank/DDBJ databases">
        <authorList>
            <consortium name="Pathogen Informatics"/>
            <person name="Sun Q."/>
            <person name="Inoue M."/>
        </authorList>
    </citation>
    <scope>NUCLEOTIDE SEQUENCE [LARGE SCALE GENOMIC DNA]</scope>
</reference>